<dbReference type="Proteomes" id="UP000305423">
    <property type="component" value="Unassembled WGS sequence"/>
</dbReference>
<evidence type="ECO:0000259" key="1">
    <source>
        <dbReference type="Pfam" id="PF24409"/>
    </source>
</evidence>
<organism evidence="2 3">
    <name type="scientific">Pseudoalteromonas piscicida</name>
    <dbReference type="NCBI Taxonomy" id="43662"/>
    <lineage>
        <taxon>Bacteria</taxon>
        <taxon>Pseudomonadati</taxon>
        <taxon>Pseudomonadota</taxon>
        <taxon>Gammaproteobacteria</taxon>
        <taxon>Alteromonadales</taxon>
        <taxon>Pseudoalteromonadaceae</taxon>
        <taxon>Pseudoalteromonas</taxon>
    </lineage>
</organism>
<dbReference type="AlphaFoldDB" id="A0AAQ2IPX7"/>
<dbReference type="Pfam" id="PF24409">
    <property type="entry name" value="wHTH-PRTase_assc"/>
    <property type="match status" value="1"/>
</dbReference>
<gene>
    <name evidence="2" type="ORF">CWB74_22890</name>
</gene>
<name>A0AAQ2IPX7_PSEO7</name>
<feature type="domain" description="PRTase associated wHTH" evidence="1">
    <location>
        <begin position="54"/>
        <end position="122"/>
    </location>
</feature>
<dbReference type="EMBL" id="PNEL01000097">
    <property type="protein sequence ID" value="TMN72298.1"/>
    <property type="molecule type" value="Genomic_DNA"/>
</dbReference>
<reference evidence="2 3" key="1">
    <citation type="submission" date="2017-12" db="EMBL/GenBank/DDBJ databases">
        <authorList>
            <person name="Paulsen S."/>
            <person name="Gram L.K."/>
        </authorList>
    </citation>
    <scope>NUCLEOTIDE SEQUENCE [LARGE SCALE GENOMIC DNA]</scope>
    <source>
        <strain evidence="2 3">S1607</strain>
    </source>
</reference>
<dbReference type="InterPro" id="IPR057055">
    <property type="entry name" value="wHTH-PRTase_assoc"/>
</dbReference>
<protein>
    <recommendedName>
        <fullName evidence="1">PRTase associated wHTH domain-containing protein</fullName>
    </recommendedName>
</protein>
<evidence type="ECO:0000313" key="2">
    <source>
        <dbReference type="EMBL" id="TMN72298.1"/>
    </source>
</evidence>
<evidence type="ECO:0000313" key="3">
    <source>
        <dbReference type="Proteomes" id="UP000305423"/>
    </source>
</evidence>
<proteinExistence type="predicted"/>
<sequence>MSIGRDNRPKVISFNEKVSGLRVARRKHLLWPCRMYSVSMQAPLDRDLNPFEVLILRLCANYINDVVQLSSKTGFDKELVQFICSRLEQLGLLDERRKLTATGIDKLEALDNVRDDTDSESQTVAAHIYVDSISNTLLPIITSKREYEQVSSSEGKDAWTIHLGSAGQGYEVNATRLPPKGLISQGPPTSSQVSNVIQRYRKRRSISRFLSGERIDQRHFSFDVASIAVEAEYENVYLHTQLLLQEGSDEFLVTDGFGLGFSQQFSEAIVNLEPKWLKHWKSSAQVTELGNTEVESIIHNSTGSSRYPRLTRYRDSAEDSYPEAMLNPSSTFTQKQIESKQNKLIKKLYSALEMTFAIVNTDWPVPDWKNYFQQGTDRGNAELIHDYARRLGFQFDKLTKKFLFVSIGKLKRIGIEEPEMQPEVVMAILSAHINPLHPLRKLGREHIDLLIMLSKLKELRDPLQHGKSFEIRQKELKAARRATYRLITALLPELSHALPKETRAKDNLSQAERQRFEISVRLDDEFGLLAMQRMDEAIKSELIRSELIYAKLMGLSHKSQMVDIQPWATAILGIVQTRVFQRISDLDISELTGREVKVKAQENASKAGFRLPKGQLPDGIQTVNLRRAEAACRGINTTIGAEMLAWLVLDNHSQLSFIAKSVPGCLGKIGEMIRHRGHGNRPSYIEGGALVTLRQEMYQIIRKFIEIDNVS</sequence>
<comment type="caution">
    <text evidence="2">The sequence shown here is derived from an EMBL/GenBank/DDBJ whole genome shotgun (WGS) entry which is preliminary data.</text>
</comment>
<accession>A0AAQ2IPX7</accession>
<reference evidence="3" key="2">
    <citation type="submission" date="2019-06" db="EMBL/GenBank/DDBJ databases">
        <title>Co-occurence of chitin degradation, pigmentation and bioactivity in marine Pseudoalteromonas.</title>
        <authorList>
            <person name="Sonnenschein E.C."/>
            <person name="Bech P.K."/>
        </authorList>
    </citation>
    <scope>NUCLEOTIDE SEQUENCE [LARGE SCALE GENOMIC DNA]</scope>
    <source>
        <strain evidence="3">S1607</strain>
    </source>
</reference>